<dbReference type="GO" id="GO:0005829">
    <property type="term" value="C:cytosol"/>
    <property type="evidence" value="ECO:0007669"/>
    <property type="project" value="TreeGrafter"/>
</dbReference>
<evidence type="ECO:0000313" key="5">
    <source>
        <dbReference type="EMBL" id="ASK79734.1"/>
    </source>
</evidence>
<proteinExistence type="inferred from homology"/>
<gene>
    <name evidence="5" type="ORF">CF386_11875</name>
</gene>
<dbReference type="Gene3D" id="3.10.129.10">
    <property type="entry name" value="Hotdog Thioesterase"/>
    <property type="match status" value="1"/>
</dbReference>
<dbReference type="RefSeq" id="WP_089074642.1">
    <property type="nucleotide sequence ID" value="NZ_CBCSAM010000003.1"/>
</dbReference>
<accession>A0A220VH71</accession>
<dbReference type="Pfam" id="PF03061">
    <property type="entry name" value="4HBT"/>
    <property type="match status" value="1"/>
</dbReference>
<sequence>MNEIENPKGHLLLRTLAMPADSNANGDIFGGWIMSQIDLAGGMLAKEISQGRVVTIHVSDILFKKPVEIGDVVCCYGECTKIGTSSMTIDLEVWVKPVTTEGVGKRYKVCEATFKYVAVNNLGRPREINKDKKH</sequence>
<dbReference type="PROSITE" id="PS51770">
    <property type="entry name" value="HOTDOG_ACOT"/>
    <property type="match status" value="1"/>
</dbReference>
<dbReference type="FunFam" id="3.10.129.10:FF:000008">
    <property type="entry name" value="Acyl-CoA thioester hydrolase"/>
    <property type="match status" value="1"/>
</dbReference>
<dbReference type="SUPFAM" id="SSF54637">
    <property type="entry name" value="Thioesterase/thiol ester dehydrase-isomerase"/>
    <property type="match status" value="1"/>
</dbReference>
<dbReference type="AlphaFoldDB" id="A0A220VH71"/>
<evidence type="ECO:0000256" key="2">
    <source>
        <dbReference type="ARBA" id="ARBA00022801"/>
    </source>
</evidence>
<dbReference type="Proteomes" id="UP000242175">
    <property type="component" value="Chromosome small"/>
</dbReference>
<dbReference type="PANTHER" id="PTHR11049:SF5">
    <property type="entry name" value="ACYL-COA THIOESTER HYDROLASE YCIA"/>
    <property type="match status" value="1"/>
</dbReference>
<evidence type="ECO:0000259" key="4">
    <source>
        <dbReference type="PROSITE" id="PS51770"/>
    </source>
</evidence>
<name>A0A220VH71_9GAMM</name>
<protein>
    <submittedName>
        <fullName evidence="5">Acyl-CoA esterase</fullName>
    </submittedName>
</protein>
<reference evidence="5 6" key="1">
    <citation type="journal article" date="2016" name="Int. J. Syst. Evol. Microbiol.">
        <title>Paraphotobacterium marinum gen. nov., sp. nov., a member of the family Vibrionaceae, isolated from surface seawater.</title>
        <authorList>
            <person name="Huang Z."/>
            <person name="Dong C."/>
            <person name="Shao Z."/>
        </authorList>
    </citation>
    <scope>NUCLEOTIDE SEQUENCE [LARGE SCALE GENOMIC DNA]</scope>
    <source>
        <strain evidence="5 6">NSCS20N07D</strain>
    </source>
</reference>
<evidence type="ECO:0000313" key="6">
    <source>
        <dbReference type="Proteomes" id="UP000242175"/>
    </source>
</evidence>
<organism evidence="5 6">
    <name type="scientific">Paraphotobacterium marinum</name>
    <dbReference type="NCBI Taxonomy" id="1755811"/>
    <lineage>
        <taxon>Bacteria</taxon>
        <taxon>Pseudomonadati</taxon>
        <taxon>Pseudomonadota</taxon>
        <taxon>Gammaproteobacteria</taxon>
        <taxon>Vibrionales</taxon>
        <taxon>Vibrionaceae</taxon>
        <taxon>Paraphotobacterium</taxon>
    </lineage>
</organism>
<dbReference type="InterPro" id="IPR029069">
    <property type="entry name" value="HotDog_dom_sf"/>
</dbReference>
<dbReference type="KEGG" id="pmai:CF386_11875"/>
<dbReference type="OrthoDB" id="9801856at2"/>
<dbReference type="InterPro" id="IPR033120">
    <property type="entry name" value="HOTDOG_ACOT"/>
</dbReference>
<dbReference type="InterPro" id="IPR006683">
    <property type="entry name" value="Thioestr_dom"/>
</dbReference>
<dbReference type="GO" id="GO:0052816">
    <property type="term" value="F:long-chain fatty acyl-CoA hydrolase activity"/>
    <property type="evidence" value="ECO:0007669"/>
    <property type="project" value="TreeGrafter"/>
</dbReference>
<evidence type="ECO:0000256" key="3">
    <source>
        <dbReference type="PROSITE-ProRule" id="PRU01106"/>
    </source>
</evidence>
<dbReference type="PANTHER" id="PTHR11049">
    <property type="entry name" value="ACYL COENZYME A THIOESTER HYDROLASE"/>
    <property type="match status" value="1"/>
</dbReference>
<feature type="domain" description="HotDog ACOT-type" evidence="4">
    <location>
        <begin position="7"/>
        <end position="122"/>
    </location>
</feature>
<dbReference type="EMBL" id="CP022356">
    <property type="protein sequence ID" value="ASK79734.1"/>
    <property type="molecule type" value="Genomic_DNA"/>
</dbReference>
<dbReference type="NCBIfam" id="NF007970">
    <property type="entry name" value="PRK10694.1"/>
    <property type="match status" value="1"/>
</dbReference>
<keyword evidence="2 3" id="KW-0378">Hydrolase</keyword>
<evidence type="ECO:0000256" key="1">
    <source>
        <dbReference type="ARBA" id="ARBA00010458"/>
    </source>
</evidence>
<dbReference type="CDD" id="cd03442">
    <property type="entry name" value="BFIT_BACH"/>
    <property type="match status" value="1"/>
</dbReference>
<dbReference type="GO" id="GO:0006637">
    <property type="term" value="P:acyl-CoA metabolic process"/>
    <property type="evidence" value="ECO:0007669"/>
    <property type="project" value="TreeGrafter"/>
</dbReference>
<dbReference type="InterPro" id="IPR040170">
    <property type="entry name" value="Cytosol_ACT"/>
</dbReference>
<keyword evidence="6" id="KW-1185">Reference proteome</keyword>
<dbReference type="GO" id="GO:0009062">
    <property type="term" value="P:fatty acid catabolic process"/>
    <property type="evidence" value="ECO:0007669"/>
    <property type="project" value="TreeGrafter"/>
</dbReference>
<comment type="similarity">
    <text evidence="1">Belongs to the acyl coenzyme A hydrolase family.</text>
</comment>